<keyword evidence="1" id="KW-0472">Membrane</keyword>
<accession>A0A1F8GD35</accession>
<dbReference type="STRING" id="1802695.A3A13_04145"/>
<dbReference type="EMBL" id="MGKJ01000020">
    <property type="protein sequence ID" value="OGN23285.1"/>
    <property type="molecule type" value="Genomic_DNA"/>
</dbReference>
<organism evidence="2 3">
    <name type="scientific">Candidatus Yanofskybacteria bacterium RIFCSPLOWO2_01_FULL_43_22</name>
    <dbReference type="NCBI Taxonomy" id="1802695"/>
    <lineage>
        <taxon>Bacteria</taxon>
        <taxon>Candidatus Yanofskyibacteriota</taxon>
    </lineage>
</organism>
<protein>
    <submittedName>
        <fullName evidence="2">Uncharacterized protein</fullName>
    </submittedName>
</protein>
<reference evidence="2 3" key="1">
    <citation type="journal article" date="2016" name="Nat. Commun.">
        <title>Thousands of microbial genomes shed light on interconnected biogeochemical processes in an aquifer system.</title>
        <authorList>
            <person name="Anantharaman K."/>
            <person name="Brown C.T."/>
            <person name="Hug L.A."/>
            <person name="Sharon I."/>
            <person name="Castelle C.J."/>
            <person name="Probst A.J."/>
            <person name="Thomas B.C."/>
            <person name="Singh A."/>
            <person name="Wilkins M.J."/>
            <person name="Karaoz U."/>
            <person name="Brodie E.L."/>
            <person name="Williams K.H."/>
            <person name="Hubbard S.S."/>
            <person name="Banfield J.F."/>
        </authorList>
    </citation>
    <scope>NUCLEOTIDE SEQUENCE [LARGE SCALE GENOMIC DNA]</scope>
</reference>
<sequence>MGWKNSESCPNLACFMVISACLNLVLLFSLLWSVDNLKTSLVSNEVVASIVTNEEDEKFIKQVSKDLGLESEVVMIVGPYYVHSFFSPSQNYRLDRLLSRHPIVIDPEDPTRRILMRESIYIELTMKERRAVLTHEMWHIYSFIKEGRITAPNPDKEVEANRFAIKYVNPDILINLYRRYGDSDPEIKALIDDLERQKL</sequence>
<evidence type="ECO:0000313" key="2">
    <source>
        <dbReference type="EMBL" id="OGN23285.1"/>
    </source>
</evidence>
<dbReference type="AlphaFoldDB" id="A0A1F8GD35"/>
<keyword evidence="1" id="KW-0812">Transmembrane</keyword>
<keyword evidence="1" id="KW-1133">Transmembrane helix</keyword>
<evidence type="ECO:0000256" key="1">
    <source>
        <dbReference type="SAM" id="Phobius"/>
    </source>
</evidence>
<evidence type="ECO:0000313" key="3">
    <source>
        <dbReference type="Proteomes" id="UP000178911"/>
    </source>
</evidence>
<proteinExistence type="predicted"/>
<dbReference type="Proteomes" id="UP000178911">
    <property type="component" value="Unassembled WGS sequence"/>
</dbReference>
<dbReference type="PROSITE" id="PS51257">
    <property type="entry name" value="PROKAR_LIPOPROTEIN"/>
    <property type="match status" value="1"/>
</dbReference>
<comment type="caution">
    <text evidence="2">The sequence shown here is derived from an EMBL/GenBank/DDBJ whole genome shotgun (WGS) entry which is preliminary data.</text>
</comment>
<name>A0A1F8GD35_9BACT</name>
<feature type="transmembrane region" description="Helical" evidence="1">
    <location>
        <begin position="12"/>
        <end position="34"/>
    </location>
</feature>
<gene>
    <name evidence="2" type="ORF">A3A13_04145</name>
</gene>